<accession>A0ABV0WNY8</accession>
<feature type="domain" description="Cadherin" evidence="7">
    <location>
        <begin position="145"/>
        <end position="256"/>
    </location>
</feature>
<dbReference type="InterPro" id="IPR039808">
    <property type="entry name" value="Cadherin"/>
</dbReference>
<feature type="domain" description="Cadherin" evidence="7">
    <location>
        <begin position="65"/>
        <end position="144"/>
    </location>
</feature>
<evidence type="ECO:0000256" key="3">
    <source>
        <dbReference type="ARBA" id="ARBA00022837"/>
    </source>
</evidence>
<dbReference type="CDD" id="cd11304">
    <property type="entry name" value="Cadherin_repeat"/>
    <property type="match status" value="2"/>
</dbReference>
<name>A0ABV0WNY8_9TELE</name>
<dbReference type="PROSITE" id="PS50268">
    <property type="entry name" value="CADHERIN_2"/>
    <property type="match status" value="2"/>
</dbReference>
<dbReference type="Pfam" id="PF00028">
    <property type="entry name" value="Cadherin"/>
    <property type="match status" value="1"/>
</dbReference>
<dbReference type="Proteomes" id="UP001444071">
    <property type="component" value="Unassembled WGS sequence"/>
</dbReference>
<evidence type="ECO:0000256" key="5">
    <source>
        <dbReference type="PROSITE-ProRule" id="PRU00043"/>
    </source>
</evidence>
<keyword evidence="2" id="KW-0677">Repeat</keyword>
<keyword evidence="9" id="KW-1185">Reference proteome</keyword>
<dbReference type="InterPro" id="IPR015919">
    <property type="entry name" value="Cadherin-like_sf"/>
</dbReference>
<feature type="signal peptide" evidence="6">
    <location>
        <begin position="1"/>
        <end position="18"/>
    </location>
</feature>
<feature type="non-terminal residue" evidence="8">
    <location>
        <position position="260"/>
    </location>
</feature>
<evidence type="ECO:0000259" key="7">
    <source>
        <dbReference type="PROSITE" id="PS50268"/>
    </source>
</evidence>
<evidence type="ECO:0000256" key="4">
    <source>
        <dbReference type="ARBA" id="ARBA00023136"/>
    </source>
</evidence>
<evidence type="ECO:0000256" key="2">
    <source>
        <dbReference type="ARBA" id="ARBA00022737"/>
    </source>
</evidence>
<dbReference type="SMART" id="SM00112">
    <property type="entry name" value="CA"/>
    <property type="match status" value="2"/>
</dbReference>
<dbReference type="PANTHER" id="PTHR24027:SF78">
    <property type="entry name" value="CADHERIN-LIKE PROTEIN 26"/>
    <property type="match status" value="1"/>
</dbReference>
<dbReference type="Gene3D" id="2.60.40.60">
    <property type="entry name" value="Cadherins"/>
    <property type="match status" value="2"/>
</dbReference>
<organism evidence="8 9">
    <name type="scientific">Xenotaenia resolanae</name>
    <dbReference type="NCBI Taxonomy" id="208358"/>
    <lineage>
        <taxon>Eukaryota</taxon>
        <taxon>Metazoa</taxon>
        <taxon>Chordata</taxon>
        <taxon>Craniata</taxon>
        <taxon>Vertebrata</taxon>
        <taxon>Euteleostomi</taxon>
        <taxon>Actinopterygii</taxon>
        <taxon>Neopterygii</taxon>
        <taxon>Teleostei</taxon>
        <taxon>Neoteleostei</taxon>
        <taxon>Acanthomorphata</taxon>
        <taxon>Ovalentaria</taxon>
        <taxon>Atherinomorphae</taxon>
        <taxon>Cyprinodontiformes</taxon>
        <taxon>Goodeidae</taxon>
        <taxon>Xenotaenia</taxon>
    </lineage>
</organism>
<dbReference type="InterPro" id="IPR002126">
    <property type="entry name" value="Cadherin-like_dom"/>
</dbReference>
<evidence type="ECO:0000256" key="6">
    <source>
        <dbReference type="SAM" id="SignalP"/>
    </source>
</evidence>
<evidence type="ECO:0000313" key="9">
    <source>
        <dbReference type="Proteomes" id="UP001444071"/>
    </source>
</evidence>
<gene>
    <name evidence="8" type="ORF">XENORESO_002961</name>
</gene>
<evidence type="ECO:0000256" key="1">
    <source>
        <dbReference type="ARBA" id="ARBA00004370"/>
    </source>
</evidence>
<keyword evidence="6" id="KW-0732">Signal</keyword>
<dbReference type="PANTHER" id="PTHR24027">
    <property type="entry name" value="CADHERIN-23"/>
    <property type="match status" value="1"/>
</dbReference>
<reference evidence="8 9" key="1">
    <citation type="submission" date="2021-06" db="EMBL/GenBank/DDBJ databases">
        <authorList>
            <person name="Palmer J.M."/>
        </authorList>
    </citation>
    <scope>NUCLEOTIDE SEQUENCE [LARGE SCALE GENOMIC DNA]</scope>
    <source>
        <strain evidence="8 9">XR_2019</strain>
        <tissue evidence="8">Muscle</tissue>
    </source>
</reference>
<dbReference type="EMBL" id="JAHRIM010061556">
    <property type="protein sequence ID" value="MEQ2271352.1"/>
    <property type="molecule type" value="Genomic_DNA"/>
</dbReference>
<feature type="chain" id="PRO_5046946770" description="Cadherin domain-containing protein" evidence="6">
    <location>
        <begin position="19"/>
        <end position="260"/>
    </location>
</feature>
<dbReference type="PRINTS" id="PR00205">
    <property type="entry name" value="CADHERIN"/>
</dbReference>
<sequence>MRSLSLLLLVALAALGESEEGGKHYSRTKREFLSRSKRRWVLSTIELEEEMKVDYPFKLSRMFNDKTPGKQYEFVISGEGTDEGLFSIDKLTGDVYVHAPVDREKKASYHITFDVWDKSTNTKIDRELAFDVDVKDINDNVPRFIAITKEASVKENTPSGEYLAASLEVVDDDQEGTVNSTVVITVDKQVPAEPKIGIVHISGRLHRLIFDGCFDYDKVKTYSILIKASDKGNPPLSSTATIKLNVIDANSHQPIFKQRQ</sequence>
<proteinExistence type="predicted"/>
<keyword evidence="4" id="KW-0472">Membrane</keyword>
<comment type="subcellular location">
    <subcellularLocation>
        <location evidence="1">Membrane</location>
    </subcellularLocation>
</comment>
<protein>
    <recommendedName>
        <fullName evidence="7">Cadherin domain-containing protein</fullName>
    </recommendedName>
</protein>
<dbReference type="SUPFAM" id="SSF49313">
    <property type="entry name" value="Cadherin-like"/>
    <property type="match status" value="2"/>
</dbReference>
<evidence type="ECO:0000313" key="8">
    <source>
        <dbReference type="EMBL" id="MEQ2271352.1"/>
    </source>
</evidence>
<keyword evidence="3 5" id="KW-0106">Calcium</keyword>
<comment type="caution">
    <text evidence="8">The sequence shown here is derived from an EMBL/GenBank/DDBJ whole genome shotgun (WGS) entry which is preliminary data.</text>
</comment>